<evidence type="ECO:0000313" key="2">
    <source>
        <dbReference type="Proteomes" id="UP001603857"/>
    </source>
</evidence>
<gene>
    <name evidence="1" type="ORF">Fmac_019799</name>
</gene>
<dbReference type="InterPro" id="IPR027850">
    <property type="entry name" value="DUF4504"/>
</dbReference>
<sequence length="335" mass="37989">MEASELDEGMMVLDSCLARINWRLKPSSKRRLQLDILALATKMRPVVMIDYGGIMPQLRQHLSSLIQLARKESLVFEHLHVMVIQDMIYLVHVTELAQHVRSSFGSTQQPLLFVDLQHESPKMITRIEESQLAMQLVSIQRLFLTIFSPEGVADPSPSDDAGGATCRSFASRSDECIDLSNCMDNTDVTVPTLNGWLLGYPVVYLFGKEHISDAIYNLSTKYLHIFQVFVCRTMSVLAKAERREKDKLDKKRGGDITRIMVLCEESDRNSTLKKGTQAEELLSFSVPYDLSMRASNEQWAAAFLAQMQAKWERCANAWKSLKMEVSECHPQAIVL</sequence>
<dbReference type="Pfam" id="PF14953">
    <property type="entry name" value="DUF4504"/>
    <property type="match status" value="2"/>
</dbReference>
<dbReference type="AlphaFoldDB" id="A0ABD1M8W4"/>
<comment type="caution">
    <text evidence="1">The sequence shown here is derived from an EMBL/GenBank/DDBJ whole genome shotgun (WGS) entry which is preliminary data.</text>
</comment>
<evidence type="ECO:0000313" key="1">
    <source>
        <dbReference type="EMBL" id="KAL2332218.1"/>
    </source>
</evidence>
<reference evidence="1 2" key="1">
    <citation type="submission" date="2024-08" db="EMBL/GenBank/DDBJ databases">
        <title>Insights into the chromosomal genome structure of Flemingia macrophylla.</title>
        <authorList>
            <person name="Ding Y."/>
            <person name="Zhao Y."/>
            <person name="Bi W."/>
            <person name="Wu M."/>
            <person name="Zhao G."/>
            <person name="Gong Y."/>
            <person name="Li W."/>
            <person name="Zhang P."/>
        </authorList>
    </citation>
    <scope>NUCLEOTIDE SEQUENCE [LARGE SCALE GENOMIC DNA]</scope>
    <source>
        <strain evidence="1">DYQJB</strain>
        <tissue evidence="1">Leaf</tissue>
    </source>
</reference>
<name>A0ABD1M8W4_9FABA</name>
<dbReference type="PANTHER" id="PTHR31366">
    <property type="entry name" value="UPF0739 PROTEIN C1ORF74"/>
    <property type="match status" value="1"/>
</dbReference>
<dbReference type="PANTHER" id="PTHR31366:SF2">
    <property type="entry name" value="UPF0739 PROTEIN C1ORF74"/>
    <property type="match status" value="1"/>
</dbReference>
<proteinExistence type="predicted"/>
<dbReference type="Proteomes" id="UP001603857">
    <property type="component" value="Unassembled WGS sequence"/>
</dbReference>
<keyword evidence="2" id="KW-1185">Reference proteome</keyword>
<dbReference type="EMBL" id="JBGMDY010000006">
    <property type="protein sequence ID" value="KAL2332218.1"/>
    <property type="molecule type" value="Genomic_DNA"/>
</dbReference>
<accession>A0ABD1M8W4</accession>
<organism evidence="1 2">
    <name type="scientific">Flemingia macrophylla</name>
    <dbReference type="NCBI Taxonomy" id="520843"/>
    <lineage>
        <taxon>Eukaryota</taxon>
        <taxon>Viridiplantae</taxon>
        <taxon>Streptophyta</taxon>
        <taxon>Embryophyta</taxon>
        <taxon>Tracheophyta</taxon>
        <taxon>Spermatophyta</taxon>
        <taxon>Magnoliopsida</taxon>
        <taxon>eudicotyledons</taxon>
        <taxon>Gunneridae</taxon>
        <taxon>Pentapetalae</taxon>
        <taxon>rosids</taxon>
        <taxon>fabids</taxon>
        <taxon>Fabales</taxon>
        <taxon>Fabaceae</taxon>
        <taxon>Papilionoideae</taxon>
        <taxon>50 kb inversion clade</taxon>
        <taxon>NPAAA clade</taxon>
        <taxon>indigoferoid/millettioid clade</taxon>
        <taxon>Phaseoleae</taxon>
        <taxon>Flemingia</taxon>
    </lineage>
</organism>
<protein>
    <submittedName>
        <fullName evidence="1">Uncharacterized protein</fullName>
    </submittedName>
</protein>